<proteinExistence type="predicted"/>
<sequence length="730" mass="85114">MTTDKKQFKQASKRSASHSPIEIEQINNYILQTEINWSDDYEFLSLNEIYMNAIGIIFSLTTKCLINTSFINLYQRSLQITWMNLLNRERRNLKANVNSVEKCFMINRLIAECKKDPCQFARQTGELYEEIKMRISCTISLSWTIEDFYRQVELCRNLQSQRRLFHINYEEANRPQSLLTLQQIATKIYSHFLSSCQRDFNNQNYNHLKKLLQHSFIIIDQPSVPECVAATKYDKMGNTYSAKLHTRIICLLEPDIVEKNLILSNVVVTLFPFDRNLNSFGEQQKALKWQKKQIIDSENILRSFFYIELESIELQLDQSKLRPIYNAKICQLEFQIKIQINGLNIEENLKLISRPFGICSHAQYYPEYVAQVLLYEVEQISQSNGSIIQPNILTNYIARYYTRISGVETKFHTIQYITDVLQRVYGFNTLKKENIMKHIHVNILLDASTRSRTTTSFNIYQDILAKLISQIEMFVDYPFLSMMYHDGLFLGICNNALDQQLHGTQQQPHMLLRFNSLIEHQSTQNASIRFIIHNGQLTRATFHTKAFIDEMCHMICKANSCESMSRQFQLAITNHNELFRLDATACQINDTYQPLIPVLWDIMRISTTEQVKQTEQQHSLSNSFSFDLDSIVEDMSQSRTFSMNEIPLIIQTDILIHHLVEQISNLLMNFLISNDSTIVSILTNGNIQQQKQLLFHLLNDYFQSKTNVDVATQTSLPISNNSSDSIFNNT</sequence>
<dbReference type="AlphaFoldDB" id="A0A814GIP6"/>
<dbReference type="EMBL" id="CAJNOO010000630">
    <property type="protein sequence ID" value="CAF0996874.1"/>
    <property type="molecule type" value="Genomic_DNA"/>
</dbReference>
<organism evidence="1 2">
    <name type="scientific">Rotaria sordida</name>
    <dbReference type="NCBI Taxonomy" id="392033"/>
    <lineage>
        <taxon>Eukaryota</taxon>
        <taxon>Metazoa</taxon>
        <taxon>Spiralia</taxon>
        <taxon>Gnathifera</taxon>
        <taxon>Rotifera</taxon>
        <taxon>Eurotatoria</taxon>
        <taxon>Bdelloidea</taxon>
        <taxon>Philodinida</taxon>
        <taxon>Philodinidae</taxon>
        <taxon>Rotaria</taxon>
    </lineage>
</organism>
<name>A0A814GIP6_9BILA</name>
<dbReference type="OrthoDB" id="10000189at2759"/>
<dbReference type="Proteomes" id="UP000663882">
    <property type="component" value="Unassembled WGS sequence"/>
</dbReference>
<evidence type="ECO:0000313" key="1">
    <source>
        <dbReference type="EMBL" id="CAF0996874.1"/>
    </source>
</evidence>
<reference evidence="1" key="1">
    <citation type="submission" date="2021-02" db="EMBL/GenBank/DDBJ databases">
        <authorList>
            <person name="Nowell W R."/>
        </authorList>
    </citation>
    <scope>NUCLEOTIDE SEQUENCE</scope>
</reference>
<evidence type="ECO:0000313" key="2">
    <source>
        <dbReference type="Proteomes" id="UP000663882"/>
    </source>
</evidence>
<accession>A0A814GIP6</accession>
<comment type="caution">
    <text evidence="1">The sequence shown here is derived from an EMBL/GenBank/DDBJ whole genome shotgun (WGS) entry which is preliminary data.</text>
</comment>
<protein>
    <submittedName>
        <fullName evidence="1">Uncharacterized protein</fullName>
    </submittedName>
</protein>
<gene>
    <name evidence="1" type="ORF">RFH988_LOCUS13957</name>
</gene>